<evidence type="ECO:0000313" key="3">
    <source>
        <dbReference type="Proteomes" id="UP000823388"/>
    </source>
</evidence>
<proteinExistence type="predicted"/>
<dbReference type="Proteomes" id="UP000823388">
    <property type="component" value="Chromosome 2K"/>
</dbReference>
<dbReference type="EMBL" id="CM029039">
    <property type="protein sequence ID" value="KAG2642943.1"/>
    <property type="molecule type" value="Genomic_DNA"/>
</dbReference>
<reference evidence="2" key="1">
    <citation type="submission" date="2020-05" db="EMBL/GenBank/DDBJ databases">
        <title>WGS assembly of Panicum virgatum.</title>
        <authorList>
            <person name="Lovell J.T."/>
            <person name="Jenkins J."/>
            <person name="Shu S."/>
            <person name="Juenger T.E."/>
            <person name="Schmutz J."/>
        </authorList>
    </citation>
    <scope>NUCLEOTIDE SEQUENCE</scope>
    <source>
        <strain evidence="2">AP13</strain>
    </source>
</reference>
<comment type="caution">
    <text evidence="2">The sequence shown here is derived from an EMBL/GenBank/DDBJ whole genome shotgun (WGS) entry which is preliminary data.</text>
</comment>
<keyword evidence="3" id="KW-1185">Reference proteome</keyword>
<accession>A0A8T0WE54</accession>
<evidence type="ECO:0000313" key="2">
    <source>
        <dbReference type="EMBL" id="KAG2642943.1"/>
    </source>
</evidence>
<feature type="compositionally biased region" description="Polar residues" evidence="1">
    <location>
        <begin position="133"/>
        <end position="147"/>
    </location>
</feature>
<name>A0A8T0WE54_PANVG</name>
<evidence type="ECO:0000256" key="1">
    <source>
        <dbReference type="SAM" id="MobiDB-lite"/>
    </source>
</evidence>
<gene>
    <name evidence="2" type="ORF">PVAP13_2KG288367</name>
</gene>
<organism evidence="2 3">
    <name type="scientific">Panicum virgatum</name>
    <name type="common">Blackwell switchgrass</name>
    <dbReference type="NCBI Taxonomy" id="38727"/>
    <lineage>
        <taxon>Eukaryota</taxon>
        <taxon>Viridiplantae</taxon>
        <taxon>Streptophyta</taxon>
        <taxon>Embryophyta</taxon>
        <taxon>Tracheophyta</taxon>
        <taxon>Spermatophyta</taxon>
        <taxon>Magnoliopsida</taxon>
        <taxon>Liliopsida</taxon>
        <taxon>Poales</taxon>
        <taxon>Poaceae</taxon>
        <taxon>PACMAD clade</taxon>
        <taxon>Panicoideae</taxon>
        <taxon>Panicodae</taxon>
        <taxon>Paniceae</taxon>
        <taxon>Panicinae</taxon>
        <taxon>Panicum</taxon>
        <taxon>Panicum sect. Hiantes</taxon>
    </lineage>
</organism>
<dbReference type="AlphaFoldDB" id="A0A8T0WE54"/>
<sequence>MNGPLVFYLLMKLLSKRKHSKLIIMQELTSQDILVPSHLCMRFLLTMKITMTTMRTSMSLGQFASHQLCFCSSLLLSCIVINYQIVTLATVASQIVLCTLNVEQQVACQIKKETIQLRTQPLWLPESEDGKDQQNSSNNETTRAGVA</sequence>
<protein>
    <submittedName>
        <fullName evidence="2">Uncharacterized protein</fullName>
    </submittedName>
</protein>
<feature type="region of interest" description="Disordered" evidence="1">
    <location>
        <begin position="125"/>
        <end position="147"/>
    </location>
</feature>